<dbReference type="OrthoDB" id="10383612at2759"/>
<proteinExistence type="predicted"/>
<feature type="region of interest" description="Disordered" evidence="1">
    <location>
        <begin position="171"/>
        <end position="268"/>
    </location>
</feature>
<name>A0A084QGW2_STAC4</name>
<sequence length="366" mass="40827">MSSRSNRDGTEVRSFWRILFRNIRRPSEDDGVPIRGPPPGRRARSRSKGSRTNNFRSLGSDRYRQAARTTDFSTMDRDRRQHGARRGATYRMQVPPGTAETIRIVHFETQNVTVPGRPYRASNDVLSLSQPDRRQGQAAEPFQPTYTAPYRDSRPGLVAPPRLHERAIHPTQRSLHIPAQPAQTPESPYTSPYRDPRPDLVAPRPLQQRVIHPARRPLHVPARAPASASQTPRTTKQARQGNGSRQTEHQPKTIGRPSIGLLSRQPAPPLTVSVGKSTIYETMQQGDVSPIPSYAVHITNKVLGTTRVMSLAMNVHARRMNEVDMITKKAAAAKAFACSPRERAALVVTLSPRGKNMNPDSKTPDI</sequence>
<reference evidence="2 3" key="1">
    <citation type="journal article" date="2014" name="BMC Genomics">
        <title>Comparative genome sequencing reveals chemotype-specific gene clusters in the toxigenic black mold Stachybotrys.</title>
        <authorList>
            <person name="Semeiks J."/>
            <person name="Borek D."/>
            <person name="Otwinowski Z."/>
            <person name="Grishin N.V."/>
        </authorList>
    </citation>
    <scope>NUCLEOTIDE SEQUENCE [LARGE SCALE GENOMIC DNA]</scope>
    <source>
        <strain evidence="2 3">IBT 40285</strain>
    </source>
</reference>
<evidence type="ECO:0000256" key="1">
    <source>
        <dbReference type="SAM" id="MobiDB-lite"/>
    </source>
</evidence>
<accession>A0A084QGW2</accession>
<dbReference type="Proteomes" id="UP000028524">
    <property type="component" value="Unassembled WGS sequence"/>
</dbReference>
<feature type="region of interest" description="Disordered" evidence="1">
    <location>
        <begin position="27"/>
        <end position="88"/>
    </location>
</feature>
<gene>
    <name evidence="2" type="ORF">S40285_10083</name>
</gene>
<protein>
    <submittedName>
        <fullName evidence="2">Uncharacterized protein</fullName>
    </submittedName>
</protein>
<dbReference type="HOGENOM" id="CLU_064562_0_0_1"/>
<feature type="region of interest" description="Disordered" evidence="1">
    <location>
        <begin position="128"/>
        <end position="158"/>
    </location>
</feature>
<dbReference type="AlphaFoldDB" id="A0A084QGW2"/>
<dbReference type="InParanoid" id="A0A084QGW2"/>
<evidence type="ECO:0000313" key="3">
    <source>
        <dbReference type="Proteomes" id="UP000028524"/>
    </source>
</evidence>
<evidence type="ECO:0000313" key="2">
    <source>
        <dbReference type="EMBL" id="KFA63197.1"/>
    </source>
</evidence>
<dbReference type="EMBL" id="KL660754">
    <property type="protein sequence ID" value="KFA63197.1"/>
    <property type="molecule type" value="Genomic_DNA"/>
</dbReference>
<organism evidence="2 3">
    <name type="scientific">Stachybotrys chlorohalonatus (strain IBT 40285)</name>
    <dbReference type="NCBI Taxonomy" id="1283841"/>
    <lineage>
        <taxon>Eukaryota</taxon>
        <taxon>Fungi</taxon>
        <taxon>Dikarya</taxon>
        <taxon>Ascomycota</taxon>
        <taxon>Pezizomycotina</taxon>
        <taxon>Sordariomycetes</taxon>
        <taxon>Hypocreomycetidae</taxon>
        <taxon>Hypocreales</taxon>
        <taxon>Stachybotryaceae</taxon>
        <taxon>Stachybotrys</taxon>
    </lineage>
</organism>
<feature type="compositionally biased region" description="Polar residues" evidence="1">
    <location>
        <begin position="181"/>
        <end position="190"/>
    </location>
</feature>
<keyword evidence="3" id="KW-1185">Reference proteome</keyword>
<feature type="compositionally biased region" description="Polar residues" evidence="1">
    <location>
        <begin position="227"/>
        <end position="245"/>
    </location>
</feature>